<reference evidence="2" key="1">
    <citation type="submission" date="2022-08" db="EMBL/GenBank/DDBJ databases">
        <authorList>
            <person name="Gutierrez-Valencia J."/>
        </authorList>
    </citation>
    <scope>NUCLEOTIDE SEQUENCE</scope>
</reference>
<name>A0AAV0LIR2_9ROSI</name>
<protein>
    <submittedName>
        <fullName evidence="2">Uncharacterized protein</fullName>
    </submittedName>
</protein>
<evidence type="ECO:0000256" key="1">
    <source>
        <dbReference type="SAM" id="Phobius"/>
    </source>
</evidence>
<dbReference type="Proteomes" id="UP001154282">
    <property type="component" value="Unassembled WGS sequence"/>
</dbReference>
<dbReference type="EMBL" id="CAMGYJ010000006">
    <property type="protein sequence ID" value="CAI0433802.1"/>
    <property type="molecule type" value="Genomic_DNA"/>
</dbReference>
<sequence>QRFDCPESSFSQAVSLLDGNWQHPLCLLLLLPLPLLDMLFFLAFTLCF</sequence>
<proteinExistence type="predicted"/>
<keyword evidence="1" id="KW-0472">Membrane</keyword>
<keyword evidence="1" id="KW-1133">Transmembrane helix</keyword>
<evidence type="ECO:0000313" key="2">
    <source>
        <dbReference type="EMBL" id="CAI0433802.1"/>
    </source>
</evidence>
<gene>
    <name evidence="2" type="ORF">LITE_LOCUS24039</name>
</gene>
<keyword evidence="1" id="KW-0812">Transmembrane</keyword>
<evidence type="ECO:0000313" key="3">
    <source>
        <dbReference type="Proteomes" id="UP001154282"/>
    </source>
</evidence>
<feature type="transmembrane region" description="Helical" evidence="1">
    <location>
        <begin position="27"/>
        <end position="47"/>
    </location>
</feature>
<accession>A0AAV0LIR2</accession>
<comment type="caution">
    <text evidence="2">The sequence shown here is derived from an EMBL/GenBank/DDBJ whole genome shotgun (WGS) entry which is preliminary data.</text>
</comment>
<dbReference type="AlphaFoldDB" id="A0AAV0LIR2"/>
<organism evidence="2 3">
    <name type="scientific">Linum tenue</name>
    <dbReference type="NCBI Taxonomy" id="586396"/>
    <lineage>
        <taxon>Eukaryota</taxon>
        <taxon>Viridiplantae</taxon>
        <taxon>Streptophyta</taxon>
        <taxon>Embryophyta</taxon>
        <taxon>Tracheophyta</taxon>
        <taxon>Spermatophyta</taxon>
        <taxon>Magnoliopsida</taxon>
        <taxon>eudicotyledons</taxon>
        <taxon>Gunneridae</taxon>
        <taxon>Pentapetalae</taxon>
        <taxon>rosids</taxon>
        <taxon>fabids</taxon>
        <taxon>Malpighiales</taxon>
        <taxon>Linaceae</taxon>
        <taxon>Linum</taxon>
    </lineage>
</organism>
<keyword evidence="3" id="KW-1185">Reference proteome</keyword>
<feature type="non-terminal residue" evidence="2">
    <location>
        <position position="1"/>
    </location>
</feature>